<feature type="chain" id="PRO_5017385882" description="MICOS complex subunit MIC12" evidence="1">
    <location>
        <begin position="17"/>
        <end position="132"/>
    </location>
</feature>
<reference evidence="2 3" key="1">
    <citation type="submission" date="2018-06" db="EMBL/GenBank/DDBJ databases">
        <title>Comparative genomics reveals the genomic features of Rhizophagus irregularis, R. cerebriforme, R. diaphanum and Gigaspora rosea, and their symbiotic lifestyle signature.</title>
        <authorList>
            <person name="Morin E."/>
            <person name="San Clemente H."/>
            <person name="Chen E.C.H."/>
            <person name="De La Providencia I."/>
            <person name="Hainaut M."/>
            <person name="Kuo A."/>
            <person name="Kohler A."/>
            <person name="Murat C."/>
            <person name="Tang N."/>
            <person name="Roy S."/>
            <person name="Loubradou J."/>
            <person name="Henrissat B."/>
            <person name="Grigoriev I.V."/>
            <person name="Corradi N."/>
            <person name="Roux C."/>
            <person name="Martin F.M."/>
        </authorList>
    </citation>
    <scope>NUCLEOTIDE SEQUENCE [LARGE SCALE GENOMIC DNA]</scope>
    <source>
        <strain evidence="2 3">DAOM 227022</strain>
    </source>
</reference>
<proteinExistence type="predicted"/>
<evidence type="ECO:0000313" key="2">
    <source>
        <dbReference type="EMBL" id="RIA90609.1"/>
    </source>
</evidence>
<dbReference type="Proteomes" id="UP000265703">
    <property type="component" value="Unassembled WGS sequence"/>
</dbReference>
<evidence type="ECO:0000313" key="3">
    <source>
        <dbReference type="Proteomes" id="UP000265703"/>
    </source>
</evidence>
<sequence>MSKWLALSAGAITSAALLYRFQYDIEHSTNQILKSLHHNQNKLEASLPSNLRDGTPKRPLTKLNDEKQLPLPSITKAEQYISHRFIPTFKSAWNEHITEIAHHLTNFDIDEATKSGYIKAKSLIEENLVKKK</sequence>
<gene>
    <name evidence="2" type="ORF">C1645_769551</name>
</gene>
<evidence type="ECO:0008006" key="4">
    <source>
        <dbReference type="Google" id="ProtNLM"/>
    </source>
</evidence>
<feature type="signal peptide" evidence="1">
    <location>
        <begin position="1"/>
        <end position="16"/>
    </location>
</feature>
<protein>
    <recommendedName>
        <fullName evidence="4">MICOS complex subunit MIC12</fullName>
    </recommendedName>
</protein>
<name>A0A397SZY3_9GLOM</name>
<evidence type="ECO:0000256" key="1">
    <source>
        <dbReference type="SAM" id="SignalP"/>
    </source>
</evidence>
<comment type="caution">
    <text evidence="2">The sequence shown here is derived from an EMBL/GenBank/DDBJ whole genome shotgun (WGS) entry which is preliminary data.</text>
</comment>
<keyword evidence="1" id="KW-0732">Signal</keyword>
<accession>A0A397SZY3</accession>
<keyword evidence="3" id="KW-1185">Reference proteome</keyword>
<dbReference type="AlphaFoldDB" id="A0A397SZY3"/>
<dbReference type="OrthoDB" id="2258660at2759"/>
<dbReference type="EMBL" id="QKYT01000176">
    <property type="protein sequence ID" value="RIA90609.1"/>
    <property type="molecule type" value="Genomic_DNA"/>
</dbReference>
<organism evidence="2 3">
    <name type="scientific">Glomus cerebriforme</name>
    <dbReference type="NCBI Taxonomy" id="658196"/>
    <lineage>
        <taxon>Eukaryota</taxon>
        <taxon>Fungi</taxon>
        <taxon>Fungi incertae sedis</taxon>
        <taxon>Mucoromycota</taxon>
        <taxon>Glomeromycotina</taxon>
        <taxon>Glomeromycetes</taxon>
        <taxon>Glomerales</taxon>
        <taxon>Glomeraceae</taxon>
        <taxon>Glomus</taxon>
    </lineage>
</organism>